<organism evidence="7 8">
    <name type="scientific">Prochlorococcus marinus str. MIT 9201</name>
    <dbReference type="NCBI Taxonomy" id="93057"/>
    <lineage>
        <taxon>Bacteria</taxon>
        <taxon>Bacillati</taxon>
        <taxon>Cyanobacteriota</taxon>
        <taxon>Cyanophyceae</taxon>
        <taxon>Synechococcales</taxon>
        <taxon>Prochlorococcaceae</taxon>
        <taxon>Prochlorococcus</taxon>
    </lineage>
</organism>
<name>A0A0A2A8E0_PROMR</name>
<keyword evidence="3 5" id="KW-1133">Transmembrane helix</keyword>
<feature type="domain" description="O-antigen ligase-related" evidence="6">
    <location>
        <begin position="213"/>
        <end position="359"/>
    </location>
</feature>
<dbReference type="RefSeq" id="WP_052046856.1">
    <property type="nucleotide sequence ID" value="NZ_CP138977.1"/>
</dbReference>
<sequence>MKFSSFKLLRGKNINKYGLTFFLLGIFFIPSTLFISILFLLPAAIIGSFEQKRFFLKDKWNYPFLIFGILILISTILQNSVLENNFSEIWDPKLSIIGLGNWLPFIWLFWAFQPYLDSKTKRRKFALVLISSTFPVLVTGFGQYFFHWTGPFETLNGLIIWYQRPIENPAGLSGLFNNQNYAGSWLNIVWPFCLVLFLEKRNDFAQKTISLAFVFSVSLAAFLTYSRNSWLGLIISFLIIVGKKIKNLFIPLIILMLFIFLIINSPVFNAEVQNSLRSLLTEKFLLEFTNEGYEGLDATRIEIFSRAINLLKNNPFFGIGATSFTEIYHLETNFWKGHSHNLLLELAISYGVPSTIIFFTTINIILLKSGKFIFNKKRFDYIALYDKAFWAALFFFVISQLVDIQYFDGKISLLIWILIAGLKNIIEENNNKALS</sequence>
<evidence type="ECO:0000259" key="6">
    <source>
        <dbReference type="Pfam" id="PF04932"/>
    </source>
</evidence>
<dbReference type="Proteomes" id="UP000030355">
    <property type="component" value="Unassembled WGS sequence"/>
</dbReference>
<evidence type="ECO:0000313" key="8">
    <source>
        <dbReference type="Proteomes" id="UP000030355"/>
    </source>
</evidence>
<keyword evidence="2 5" id="KW-0812">Transmembrane</keyword>
<dbReference type="PANTHER" id="PTHR37422:SF13">
    <property type="entry name" value="LIPOPOLYSACCHARIDE BIOSYNTHESIS PROTEIN PA4999-RELATED"/>
    <property type="match status" value="1"/>
</dbReference>
<evidence type="ECO:0000313" key="7">
    <source>
        <dbReference type="EMBL" id="KGF96693.1"/>
    </source>
</evidence>
<feature type="transmembrane region" description="Helical" evidence="5">
    <location>
        <begin position="62"/>
        <end position="82"/>
    </location>
</feature>
<feature type="transmembrane region" description="Helical" evidence="5">
    <location>
        <begin position="20"/>
        <end position="41"/>
    </location>
</feature>
<dbReference type="EMBL" id="JNAL01000007">
    <property type="protein sequence ID" value="KGF96693.1"/>
    <property type="molecule type" value="Genomic_DNA"/>
</dbReference>
<comment type="caution">
    <text evidence="7">The sequence shown here is derived from an EMBL/GenBank/DDBJ whole genome shotgun (WGS) entry which is preliminary data.</text>
</comment>
<dbReference type="OrthoDB" id="547142at2"/>
<feature type="transmembrane region" description="Helical" evidence="5">
    <location>
        <begin position="94"/>
        <end position="113"/>
    </location>
</feature>
<dbReference type="InterPro" id="IPR007016">
    <property type="entry name" value="O-antigen_ligase-rel_domated"/>
</dbReference>
<feature type="transmembrane region" description="Helical" evidence="5">
    <location>
        <begin position="181"/>
        <end position="198"/>
    </location>
</feature>
<feature type="transmembrane region" description="Helical" evidence="5">
    <location>
        <begin position="347"/>
        <end position="367"/>
    </location>
</feature>
<keyword evidence="4 5" id="KW-0472">Membrane</keyword>
<evidence type="ECO:0000256" key="5">
    <source>
        <dbReference type="SAM" id="Phobius"/>
    </source>
</evidence>
<evidence type="ECO:0000256" key="4">
    <source>
        <dbReference type="ARBA" id="ARBA00023136"/>
    </source>
</evidence>
<dbReference type="Pfam" id="PF04932">
    <property type="entry name" value="Wzy_C"/>
    <property type="match status" value="1"/>
</dbReference>
<dbReference type="GO" id="GO:0016020">
    <property type="term" value="C:membrane"/>
    <property type="evidence" value="ECO:0007669"/>
    <property type="project" value="UniProtKB-SubCell"/>
</dbReference>
<evidence type="ECO:0000256" key="3">
    <source>
        <dbReference type="ARBA" id="ARBA00022989"/>
    </source>
</evidence>
<evidence type="ECO:0000256" key="2">
    <source>
        <dbReference type="ARBA" id="ARBA00022692"/>
    </source>
</evidence>
<accession>A0A0A2A8E0</accession>
<feature type="transmembrane region" description="Helical" evidence="5">
    <location>
        <begin position="125"/>
        <end position="146"/>
    </location>
</feature>
<gene>
    <name evidence="7" type="ORF">EU95_0578</name>
</gene>
<dbReference type="PANTHER" id="PTHR37422">
    <property type="entry name" value="TEICHURONIC ACID BIOSYNTHESIS PROTEIN TUAE"/>
    <property type="match status" value="1"/>
</dbReference>
<reference evidence="8" key="1">
    <citation type="journal article" date="2014" name="Sci. Data">
        <title>Genomes of diverse isolates of the marine cyanobacterium Prochlorococcus.</title>
        <authorList>
            <person name="Biller S."/>
            <person name="Berube P."/>
            <person name="Thompson J."/>
            <person name="Kelly L."/>
            <person name="Roggensack S."/>
            <person name="Awad L."/>
            <person name="Roache-Johnson K."/>
            <person name="Ding H."/>
            <person name="Giovannoni S.J."/>
            <person name="Moore L.R."/>
            <person name="Chisholm S.W."/>
        </authorList>
    </citation>
    <scope>NUCLEOTIDE SEQUENCE [LARGE SCALE GENOMIC DNA]</scope>
    <source>
        <strain evidence="8">MIT 9201</strain>
    </source>
</reference>
<feature type="transmembrane region" description="Helical" evidence="5">
    <location>
        <begin position="205"/>
        <end position="223"/>
    </location>
</feature>
<dbReference type="eggNOG" id="COG3307">
    <property type="taxonomic scope" value="Bacteria"/>
</dbReference>
<evidence type="ECO:0000256" key="1">
    <source>
        <dbReference type="ARBA" id="ARBA00004141"/>
    </source>
</evidence>
<feature type="transmembrane region" description="Helical" evidence="5">
    <location>
        <begin position="252"/>
        <end position="270"/>
    </location>
</feature>
<dbReference type="InterPro" id="IPR051533">
    <property type="entry name" value="WaaL-like"/>
</dbReference>
<dbReference type="AlphaFoldDB" id="A0A0A2A8E0"/>
<proteinExistence type="predicted"/>
<dbReference type="STRING" id="93057.EU95_0578"/>
<protein>
    <recommendedName>
        <fullName evidence="6">O-antigen ligase-related domain-containing protein</fullName>
    </recommendedName>
</protein>
<comment type="subcellular location">
    <subcellularLocation>
        <location evidence="1">Membrane</location>
        <topology evidence="1">Multi-pass membrane protein</topology>
    </subcellularLocation>
</comment>